<dbReference type="Proteomes" id="UP001157502">
    <property type="component" value="Chromosome 20"/>
</dbReference>
<evidence type="ECO:0000313" key="2">
    <source>
        <dbReference type="Proteomes" id="UP001157502"/>
    </source>
</evidence>
<reference evidence="1" key="1">
    <citation type="submission" date="2021-05" db="EMBL/GenBank/DDBJ databases">
        <authorList>
            <person name="Pan Q."/>
            <person name="Jouanno E."/>
            <person name="Zahm M."/>
            <person name="Klopp C."/>
            <person name="Cabau C."/>
            <person name="Louis A."/>
            <person name="Berthelot C."/>
            <person name="Parey E."/>
            <person name="Roest Crollius H."/>
            <person name="Montfort J."/>
            <person name="Robinson-Rechavi M."/>
            <person name="Bouchez O."/>
            <person name="Lampietro C."/>
            <person name="Lopez Roques C."/>
            <person name="Donnadieu C."/>
            <person name="Postlethwait J."/>
            <person name="Bobe J."/>
            <person name="Dillon D."/>
            <person name="Chandos A."/>
            <person name="von Hippel F."/>
            <person name="Guiguen Y."/>
        </authorList>
    </citation>
    <scope>NUCLEOTIDE SEQUENCE</scope>
    <source>
        <strain evidence="1">YG-Jan2019</strain>
    </source>
</reference>
<protein>
    <submittedName>
        <fullName evidence="1">Uncharacterized protein</fullName>
    </submittedName>
</protein>
<evidence type="ECO:0000313" key="1">
    <source>
        <dbReference type="EMBL" id="KAJ7996063.1"/>
    </source>
</evidence>
<comment type="caution">
    <text evidence="1">The sequence shown here is derived from an EMBL/GenBank/DDBJ whole genome shotgun (WGS) entry which is preliminary data.</text>
</comment>
<sequence length="75" mass="8206">MNSDQREHVSIETGIDISKVSECPALMVLPGHPQRLGILWSSCSSEETTAGTENAIPECNIHTEEIIAGLFRAKR</sequence>
<dbReference type="EMBL" id="CM055747">
    <property type="protein sequence ID" value="KAJ7996063.1"/>
    <property type="molecule type" value="Genomic_DNA"/>
</dbReference>
<gene>
    <name evidence="1" type="ORF">DPEC_G00233190</name>
</gene>
<proteinExistence type="predicted"/>
<accession>A0ACC2FXN7</accession>
<organism evidence="1 2">
    <name type="scientific">Dallia pectoralis</name>
    <name type="common">Alaska blackfish</name>
    <dbReference type="NCBI Taxonomy" id="75939"/>
    <lineage>
        <taxon>Eukaryota</taxon>
        <taxon>Metazoa</taxon>
        <taxon>Chordata</taxon>
        <taxon>Craniata</taxon>
        <taxon>Vertebrata</taxon>
        <taxon>Euteleostomi</taxon>
        <taxon>Actinopterygii</taxon>
        <taxon>Neopterygii</taxon>
        <taxon>Teleostei</taxon>
        <taxon>Protacanthopterygii</taxon>
        <taxon>Esociformes</taxon>
        <taxon>Umbridae</taxon>
        <taxon>Dallia</taxon>
    </lineage>
</organism>
<name>A0ACC2FXN7_DALPE</name>
<keyword evidence="2" id="KW-1185">Reference proteome</keyword>